<dbReference type="GO" id="GO:0005886">
    <property type="term" value="C:plasma membrane"/>
    <property type="evidence" value="ECO:0007669"/>
    <property type="project" value="UniProtKB-SubCell"/>
</dbReference>
<evidence type="ECO:0000313" key="9">
    <source>
        <dbReference type="EMBL" id="QUI22609.1"/>
    </source>
</evidence>
<evidence type="ECO:0000256" key="3">
    <source>
        <dbReference type="ARBA" id="ARBA00022475"/>
    </source>
</evidence>
<keyword evidence="4 7" id="KW-0812">Transmembrane</keyword>
<evidence type="ECO:0000256" key="5">
    <source>
        <dbReference type="ARBA" id="ARBA00022989"/>
    </source>
</evidence>
<dbReference type="EMBL" id="CP058649">
    <property type="protein sequence ID" value="QUI22609.1"/>
    <property type="molecule type" value="Genomic_DNA"/>
</dbReference>
<feature type="transmembrane region" description="Helical" evidence="7">
    <location>
        <begin position="12"/>
        <end position="32"/>
    </location>
</feature>
<keyword evidence="2 7" id="KW-0813">Transport</keyword>
<evidence type="ECO:0000256" key="6">
    <source>
        <dbReference type="ARBA" id="ARBA00023136"/>
    </source>
</evidence>
<dbReference type="AlphaFoldDB" id="A0A8J8MJA1"/>
<dbReference type="PANTHER" id="PTHR43744:SF12">
    <property type="entry name" value="ABC TRANSPORTER PERMEASE PROTEIN MG189-RELATED"/>
    <property type="match status" value="1"/>
</dbReference>
<proteinExistence type="inferred from homology"/>
<evidence type="ECO:0000313" key="10">
    <source>
        <dbReference type="Proteomes" id="UP000683246"/>
    </source>
</evidence>
<dbReference type="SUPFAM" id="SSF161098">
    <property type="entry name" value="MetI-like"/>
    <property type="match status" value="1"/>
</dbReference>
<evidence type="ECO:0000256" key="1">
    <source>
        <dbReference type="ARBA" id="ARBA00004651"/>
    </source>
</evidence>
<dbReference type="Pfam" id="PF00528">
    <property type="entry name" value="BPD_transp_1"/>
    <property type="match status" value="1"/>
</dbReference>
<dbReference type="CDD" id="cd06261">
    <property type="entry name" value="TM_PBP2"/>
    <property type="match status" value="1"/>
</dbReference>
<keyword evidence="5 7" id="KW-1133">Transmembrane helix</keyword>
<dbReference type="Proteomes" id="UP000683246">
    <property type="component" value="Chromosome"/>
</dbReference>
<feature type="transmembrane region" description="Helical" evidence="7">
    <location>
        <begin position="72"/>
        <end position="96"/>
    </location>
</feature>
<comment type="subcellular location">
    <subcellularLocation>
        <location evidence="1 7">Cell membrane</location>
        <topology evidence="1 7">Multi-pass membrane protein</topology>
    </subcellularLocation>
</comment>
<name>A0A8J8MJA1_9FIRM</name>
<dbReference type="InterPro" id="IPR000515">
    <property type="entry name" value="MetI-like"/>
</dbReference>
<evidence type="ECO:0000256" key="7">
    <source>
        <dbReference type="RuleBase" id="RU363032"/>
    </source>
</evidence>
<dbReference type="InterPro" id="IPR035906">
    <property type="entry name" value="MetI-like_sf"/>
</dbReference>
<accession>A0A8J8MJA1</accession>
<gene>
    <name evidence="9" type="ORF">HZI73_09975</name>
</gene>
<dbReference type="PANTHER" id="PTHR43744">
    <property type="entry name" value="ABC TRANSPORTER PERMEASE PROTEIN MG189-RELATED-RELATED"/>
    <property type="match status" value="1"/>
</dbReference>
<keyword evidence="6 7" id="KW-0472">Membrane</keyword>
<dbReference type="RefSeq" id="WP_212698099.1">
    <property type="nucleotide sequence ID" value="NZ_CP058649.1"/>
</dbReference>
<dbReference type="GO" id="GO:0055085">
    <property type="term" value="P:transmembrane transport"/>
    <property type="evidence" value="ECO:0007669"/>
    <property type="project" value="InterPro"/>
</dbReference>
<comment type="similarity">
    <text evidence="7">Belongs to the binding-protein-dependent transport system permease family.</text>
</comment>
<sequence length="276" mass="31683">MKKMRLTIKHIFLISIAIIFAFPFVWMVFGVFKTNNEIWQEPYKLLPSHWDIAKVVESLGQINFNGYMLNSFYVGIFGTLSILIVALLFTYVVVFLKNKNTNFLFVLVLATYMLPSAVTYVPSYVILAKMDLLNKLNGMIFSCLASVFAVFYLRQSFLKMSYDFVEAARIDGANDFKIIYHVIFPMNKSAFYTVGVLTFVQLYNSYMWPSIMINDDKKFLVSQGLRQFFIQDGAYGMNWSEVMLASTLTLLPVILIFIIGQKWFVTGIVQDSGIKG</sequence>
<organism evidence="9 10">
    <name type="scientific">Vallitalea pronyensis</name>
    <dbReference type="NCBI Taxonomy" id="1348613"/>
    <lineage>
        <taxon>Bacteria</taxon>
        <taxon>Bacillati</taxon>
        <taxon>Bacillota</taxon>
        <taxon>Clostridia</taxon>
        <taxon>Lachnospirales</taxon>
        <taxon>Vallitaleaceae</taxon>
        <taxon>Vallitalea</taxon>
    </lineage>
</organism>
<feature type="transmembrane region" description="Helical" evidence="7">
    <location>
        <begin position="242"/>
        <end position="260"/>
    </location>
</feature>
<dbReference type="PROSITE" id="PS50928">
    <property type="entry name" value="ABC_TM1"/>
    <property type="match status" value="1"/>
</dbReference>
<keyword evidence="10" id="KW-1185">Reference proteome</keyword>
<evidence type="ECO:0000256" key="4">
    <source>
        <dbReference type="ARBA" id="ARBA00022692"/>
    </source>
</evidence>
<reference evidence="9" key="1">
    <citation type="submission" date="2020-07" db="EMBL/GenBank/DDBJ databases">
        <title>Vallitalea pronyensis genome.</title>
        <authorList>
            <person name="Postec A."/>
        </authorList>
    </citation>
    <scope>NUCLEOTIDE SEQUENCE</scope>
    <source>
        <strain evidence="9">FatNI3</strain>
    </source>
</reference>
<evidence type="ECO:0000259" key="8">
    <source>
        <dbReference type="PROSITE" id="PS50928"/>
    </source>
</evidence>
<feature type="transmembrane region" description="Helical" evidence="7">
    <location>
        <begin position="132"/>
        <end position="153"/>
    </location>
</feature>
<dbReference type="KEGG" id="vpy:HZI73_09975"/>
<keyword evidence="3" id="KW-1003">Cell membrane</keyword>
<dbReference type="Gene3D" id="1.10.3720.10">
    <property type="entry name" value="MetI-like"/>
    <property type="match status" value="1"/>
</dbReference>
<evidence type="ECO:0000256" key="2">
    <source>
        <dbReference type="ARBA" id="ARBA00022448"/>
    </source>
</evidence>
<protein>
    <submittedName>
        <fullName evidence="9">Carbohydrate ABC transporter permease</fullName>
    </submittedName>
</protein>
<feature type="domain" description="ABC transmembrane type-1" evidence="8">
    <location>
        <begin position="68"/>
        <end position="260"/>
    </location>
</feature>
<feature type="transmembrane region" description="Helical" evidence="7">
    <location>
        <begin position="103"/>
        <end position="126"/>
    </location>
</feature>